<evidence type="ECO:0000256" key="7">
    <source>
        <dbReference type="ARBA" id="ARBA00023004"/>
    </source>
</evidence>
<keyword evidence="6" id="KW-0560">Oxidoreductase</keyword>
<keyword evidence="4" id="KW-0349">Heme</keyword>
<evidence type="ECO:0000256" key="9">
    <source>
        <dbReference type="SAM" id="Phobius"/>
    </source>
</evidence>
<name>A0A8H7ATD0_9PLEO</name>
<comment type="caution">
    <text evidence="10">The sequence shown here is derived from an EMBL/GenBank/DDBJ whole genome shotgun (WGS) entry which is preliminary data.</text>
</comment>
<dbReference type="Gene3D" id="1.10.630.10">
    <property type="entry name" value="Cytochrome P450"/>
    <property type="match status" value="1"/>
</dbReference>
<proteinExistence type="inferred from homology"/>
<keyword evidence="9" id="KW-0812">Transmembrane</keyword>
<dbReference type="InterPro" id="IPR001128">
    <property type="entry name" value="Cyt_P450"/>
</dbReference>
<keyword evidence="9" id="KW-0472">Membrane</keyword>
<reference evidence="10" key="1">
    <citation type="submission" date="2020-01" db="EMBL/GenBank/DDBJ databases">
        <authorList>
            <person name="Feng Z.H.Z."/>
        </authorList>
    </citation>
    <scope>NUCLEOTIDE SEQUENCE</scope>
    <source>
        <strain evidence="10">CBS107.38</strain>
    </source>
</reference>
<dbReference type="PANTHER" id="PTHR24305:SF162">
    <property type="entry name" value="P450, PUTATIVE (EUROFUNG)-RELATED"/>
    <property type="match status" value="1"/>
</dbReference>
<dbReference type="RefSeq" id="XP_038781584.1">
    <property type="nucleotide sequence ID" value="XM_038935814.1"/>
</dbReference>
<evidence type="ECO:0000256" key="8">
    <source>
        <dbReference type="ARBA" id="ARBA00023033"/>
    </source>
</evidence>
<reference evidence="10" key="2">
    <citation type="submission" date="2020-08" db="EMBL/GenBank/DDBJ databases">
        <title>Draft Genome Sequence of Cumin Blight Pathogen Alternaria burnsii.</title>
        <authorList>
            <person name="Feng Z."/>
        </authorList>
    </citation>
    <scope>NUCLEOTIDE SEQUENCE</scope>
    <source>
        <strain evidence="10">CBS107.38</strain>
    </source>
</reference>
<comment type="cofactor">
    <cofactor evidence="1">
        <name>heme</name>
        <dbReference type="ChEBI" id="CHEBI:30413"/>
    </cofactor>
</comment>
<dbReference type="GO" id="GO:0020037">
    <property type="term" value="F:heme binding"/>
    <property type="evidence" value="ECO:0007669"/>
    <property type="project" value="InterPro"/>
</dbReference>
<dbReference type="Proteomes" id="UP000596902">
    <property type="component" value="Unassembled WGS sequence"/>
</dbReference>
<dbReference type="SUPFAM" id="SSF48264">
    <property type="entry name" value="Cytochrome P450"/>
    <property type="match status" value="1"/>
</dbReference>
<dbReference type="GO" id="GO:0016705">
    <property type="term" value="F:oxidoreductase activity, acting on paired donors, with incorporation or reduction of molecular oxygen"/>
    <property type="evidence" value="ECO:0007669"/>
    <property type="project" value="InterPro"/>
</dbReference>
<evidence type="ECO:0000313" key="11">
    <source>
        <dbReference type="Proteomes" id="UP000596902"/>
    </source>
</evidence>
<dbReference type="InterPro" id="IPR036396">
    <property type="entry name" value="Cyt_P450_sf"/>
</dbReference>
<organism evidence="10 11">
    <name type="scientific">Alternaria burnsii</name>
    <dbReference type="NCBI Taxonomy" id="1187904"/>
    <lineage>
        <taxon>Eukaryota</taxon>
        <taxon>Fungi</taxon>
        <taxon>Dikarya</taxon>
        <taxon>Ascomycota</taxon>
        <taxon>Pezizomycotina</taxon>
        <taxon>Dothideomycetes</taxon>
        <taxon>Pleosporomycetidae</taxon>
        <taxon>Pleosporales</taxon>
        <taxon>Pleosporineae</taxon>
        <taxon>Pleosporaceae</taxon>
        <taxon>Alternaria</taxon>
        <taxon>Alternaria sect. Alternaria</taxon>
    </lineage>
</organism>
<evidence type="ECO:0000256" key="3">
    <source>
        <dbReference type="ARBA" id="ARBA00010617"/>
    </source>
</evidence>
<dbReference type="EMBL" id="JAAABM010000024">
    <property type="protein sequence ID" value="KAF7671206.1"/>
    <property type="molecule type" value="Genomic_DNA"/>
</dbReference>
<gene>
    <name evidence="10" type="ORF">GT037_010767</name>
</gene>
<dbReference type="Pfam" id="PF00067">
    <property type="entry name" value="p450"/>
    <property type="match status" value="1"/>
</dbReference>
<keyword evidence="8" id="KW-0503">Monooxygenase</keyword>
<sequence>MAGISYVQQLENVPEAVAIVAIAIFVVASVIIYGCYLHPLAHVPGPFLAKFSPKIWGMKALYRMKFNSDLQALHKRYGPVVRVAPNEVSFATFEAETTIYAKQEDGRFSKAGTFLTLFSDLVLNAPTLITIPDPALHKRLHKVIQQAFTPQALASQEPIQKLHIERAMPDFDEIAESGTEIDLADKLETMFWEIIGDLAFGEPLMAGKRPTYESLKRLGKGSMPIVEALSFMLVMPGVAPALETARSLISAMPIPSQLSKLVPSKKLRDCIDRQDGREDFISAIMASEKQGLTLDADAFFSNAMGLTQVSPFLYPQ</sequence>
<keyword evidence="7" id="KW-0408">Iron</keyword>
<dbReference type="PANTHER" id="PTHR24305">
    <property type="entry name" value="CYTOCHROME P450"/>
    <property type="match status" value="1"/>
</dbReference>
<dbReference type="InterPro" id="IPR050121">
    <property type="entry name" value="Cytochrome_P450_monoxygenase"/>
</dbReference>
<feature type="transmembrane region" description="Helical" evidence="9">
    <location>
        <begin position="16"/>
        <end position="36"/>
    </location>
</feature>
<dbReference type="GeneID" id="62208992"/>
<evidence type="ECO:0000256" key="1">
    <source>
        <dbReference type="ARBA" id="ARBA00001971"/>
    </source>
</evidence>
<evidence type="ECO:0000256" key="5">
    <source>
        <dbReference type="ARBA" id="ARBA00022723"/>
    </source>
</evidence>
<dbReference type="GO" id="GO:0004497">
    <property type="term" value="F:monooxygenase activity"/>
    <property type="evidence" value="ECO:0007669"/>
    <property type="project" value="UniProtKB-KW"/>
</dbReference>
<protein>
    <submittedName>
        <fullName evidence="10">Cytochrome p450</fullName>
    </submittedName>
</protein>
<keyword evidence="5" id="KW-0479">Metal-binding</keyword>
<comment type="similarity">
    <text evidence="3">Belongs to the cytochrome P450 family.</text>
</comment>
<evidence type="ECO:0000256" key="6">
    <source>
        <dbReference type="ARBA" id="ARBA00023002"/>
    </source>
</evidence>
<dbReference type="GO" id="GO:0005506">
    <property type="term" value="F:iron ion binding"/>
    <property type="evidence" value="ECO:0007669"/>
    <property type="project" value="InterPro"/>
</dbReference>
<accession>A0A8H7ATD0</accession>
<evidence type="ECO:0000256" key="2">
    <source>
        <dbReference type="ARBA" id="ARBA00005179"/>
    </source>
</evidence>
<keyword evidence="9" id="KW-1133">Transmembrane helix</keyword>
<evidence type="ECO:0000313" key="10">
    <source>
        <dbReference type="EMBL" id="KAF7671206.1"/>
    </source>
</evidence>
<evidence type="ECO:0000256" key="4">
    <source>
        <dbReference type="ARBA" id="ARBA00022617"/>
    </source>
</evidence>
<dbReference type="AlphaFoldDB" id="A0A8H7ATD0"/>
<comment type="pathway">
    <text evidence="2">Secondary metabolite biosynthesis.</text>
</comment>
<keyword evidence="11" id="KW-1185">Reference proteome</keyword>